<keyword evidence="4" id="KW-0109">Calcium transport</keyword>
<evidence type="ECO:0000256" key="5">
    <source>
        <dbReference type="ARBA" id="ARBA00022673"/>
    </source>
</evidence>
<dbReference type="PANTHER" id="PTHR45628:SF7">
    <property type="entry name" value="VOLTAGE-DEPENDENT CALCIUM CHANNEL TYPE A SUBUNIT ALPHA-1"/>
    <property type="match status" value="1"/>
</dbReference>
<dbReference type="Gene3D" id="1.10.287.70">
    <property type="match status" value="4"/>
</dbReference>
<name>A0A316U8G7_9BASI</name>
<keyword evidence="9 17" id="KW-1133">Transmembrane helix</keyword>
<keyword evidence="12" id="KW-0325">Glycoprotein</keyword>
<dbReference type="EMBL" id="KZ819327">
    <property type="protein sequence ID" value="PWN20663.1"/>
    <property type="molecule type" value="Genomic_DNA"/>
</dbReference>
<dbReference type="InterPro" id="IPR027359">
    <property type="entry name" value="Volt_channel_dom_sf"/>
</dbReference>
<keyword evidence="5" id="KW-0107">Calcium channel</keyword>
<evidence type="ECO:0000256" key="10">
    <source>
        <dbReference type="ARBA" id="ARBA00023065"/>
    </source>
</evidence>
<dbReference type="GO" id="GO:0008331">
    <property type="term" value="F:high voltage-gated calcium channel activity"/>
    <property type="evidence" value="ECO:0007669"/>
    <property type="project" value="TreeGrafter"/>
</dbReference>
<keyword evidence="10" id="KW-0406">Ion transport</keyword>
<evidence type="ECO:0000256" key="9">
    <source>
        <dbReference type="ARBA" id="ARBA00022989"/>
    </source>
</evidence>
<evidence type="ECO:0000313" key="19">
    <source>
        <dbReference type="EMBL" id="PWN20663.1"/>
    </source>
</evidence>
<keyword evidence="20" id="KW-1185">Reference proteome</keyword>
<feature type="transmembrane region" description="Helical" evidence="17">
    <location>
        <begin position="1010"/>
        <end position="1033"/>
    </location>
</feature>
<feature type="transmembrane region" description="Helical" evidence="17">
    <location>
        <begin position="246"/>
        <end position="265"/>
    </location>
</feature>
<sequence length="1920" mass="216651">MGPDNPFRKRAAQLLNYWWIEPLVLISIIAHAVILIIQSSRDVFVHPRRDTYFGYWEDYAIFGIFCFYTIEMLARIVVSGLIVNPPPLYRVVPNDGNAGADETPTSDPVVGDAPLATRMEGSERRRLSKSNTLDAFSELGDTIKSRAQAALRKGEEAEGSDKAKPAPTRRSTAMSSRMSLFDLDARASASRAHHRSDTAATTTTDKTSAARLYPGTIKAVPFVQAMIVQRSYAPHYAYLRHSWNRVDLFSIVAFWIAFALAVTGYEATSRYHIYIFKAISVLRIARLLAITSGTTTILRSLKLAAPLLFNVLTFTTFAMILFSIIGIQSFKGSYRRSCVWDGDLTTGINAEPGSQYTLSQICGGWYDVNGERRSYISTSGLSAPGNGKGFFCPQGQRCVEQDSNPYSNTQSFDNILTSLLQVIVVISNNGWSSAMYDMVDADYFVAVFYFIIGIIFLNFWLANLFVAVITNSFATMSAQTHQSAFAAKDLGQVASILKDESQSKSRIRRKKVASVYKRLWGYTKYLWLAAIVANIASQASRTSYQTSAASKFVRDAELWFTVAFDVEILLRFLTYLLDDDWRSFYGGGGTQSTRNIMDTILCVLTSIMELPGIRNTRVYAWMTIFQLQRFYRVIVAIPRIEALLLRAFGSLRGLLNMIAFLLFMVGLAAIVAVQLFRGDIPAENDDGTIFMNFKHIYNSFLAMYEIFSSENWNTVLFDVLTYEFGYRQAAISAIFICGWFLFSNFIVLQMFIAVINEGFSITEAEMRRQQLDRYVRRLEPGTVSVTGRFLHKLSPYRWLKDHNASVLGQPREHRVVRAAHNDGLRQALDDFDEKNKRRMSLHRFLDQSKVQRLTAFMRKIMRLDNPDQIPMPLDTVQQQQVRQSFSGADVLRGVAPRRQQSMAMLDEAGDEDEAARLFARERQLVRIRTDLGLATEKLTQGEIDAAYVAKQEVNPRIAMARAINAHPSFDKSLWLFTNHSKFRRFCQSLVPSSYGERIFGRQHDRNRYRILRIVMFITIVASVVVVGVASPLYRKSWYGEHGLRRDSWFTLIELALSSVFFLEFFIKIVADGFAFTPNAYLLSPWHILDLMVLASLVVNVSSEIIVIGGVSRFTRALKAFRALRLINLSTRMRATFENLVGGGGHFLDASALAILYIIPFAVWGQNLFSGSLYACNDTGDGITVKSQCVGEYMAQSSEWTYLAPRVWDNPQVASSYSFDDFKSALLILFEIVSLEGWINVMQTAMAITGSNSQPVTDANQVNSIFFVIYNLMGAVFVLTLFVSVIIEGFQSATGAAFFSTEQRQWIDLKRLMSRQKPAKRPAVRPAGPIRSWCFDRATKKHDWWGRFMTGLYLANVITLCTQTNDQNPRAERIRDYIYLAFASIYGLDVVIRLLGIGWNAFRRSLWCVYDLFVVVGILANTLPLVILSTPTQVNVQLQKFFLTAATLKLVAKHNGLNQLFKTAQAGLPAILNLLGLWLCFFLFFGLMFVEVFGLTKWGYIGPESYSRNFSSLPLALIFLSMMSVGEGWNGYMHDYTVEDPLCTPSANYLESDCGSQAWAYPLFIGWNLFSMYIFLNMFTATVIENFAYVFQLGGKPVLDREDMRGFKRAWMGVAGTSSTLPRDKIIAFLRVLPGKFEMRVYPQELSIGALRQAALYSDSASINTGSSEGRRRRDVISRLRGSSSSPTKPHAGDDSFQAFSATGHTMRTVDGINVTRLHDIVCALDGKELRQRRERFNRVWHEACILADESEEGKGISFQDMLKLIAYHKLIDPSTALSVEELVARRRLDEKIDDRINLERVRSVMKTAYLRYRFNVLRRAAEIIGEEINSAVGHDEDIDPSPSAAEGGVPIIRVDDTQSPPQSSRNNRSRLSPSASSHRSGTSSPRSRLGQVDVEELERRASPLLESFDDTPWGRMMNRM</sequence>
<dbReference type="OrthoDB" id="416585at2759"/>
<feature type="transmembrane region" description="Helical" evidence="17">
    <location>
        <begin position="1512"/>
        <end position="1531"/>
    </location>
</feature>
<organism evidence="19 20">
    <name type="scientific">Pseudomicrostroma glucosiphilum</name>
    <dbReference type="NCBI Taxonomy" id="1684307"/>
    <lineage>
        <taxon>Eukaryota</taxon>
        <taxon>Fungi</taxon>
        <taxon>Dikarya</taxon>
        <taxon>Basidiomycota</taxon>
        <taxon>Ustilaginomycotina</taxon>
        <taxon>Exobasidiomycetes</taxon>
        <taxon>Microstromatales</taxon>
        <taxon>Microstromatales incertae sedis</taxon>
        <taxon>Pseudomicrostroma</taxon>
    </lineage>
</organism>
<comment type="subcellular location">
    <subcellularLocation>
        <location evidence="1">Cell membrane</location>
        <topology evidence="1">Multi-pass membrane protein</topology>
    </subcellularLocation>
</comment>
<evidence type="ECO:0000256" key="11">
    <source>
        <dbReference type="ARBA" id="ARBA00023136"/>
    </source>
</evidence>
<evidence type="ECO:0000256" key="17">
    <source>
        <dbReference type="SAM" id="Phobius"/>
    </source>
</evidence>
<comment type="similarity">
    <text evidence="14">Belongs to the calcium channel alpha-1 subunit (TC 1.A.1.11) family.</text>
</comment>
<keyword evidence="13" id="KW-0407">Ion channel</keyword>
<dbReference type="Gene3D" id="1.20.120.350">
    <property type="entry name" value="Voltage-gated potassium channels. Chain C"/>
    <property type="match status" value="4"/>
</dbReference>
<feature type="region of interest" description="Disordered" evidence="16">
    <location>
        <begin position="94"/>
        <end position="131"/>
    </location>
</feature>
<keyword evidence="8" id="KW-0851">Voltage-gated channel</keyword>
<dbReference type="GO" id="GO:0005891">
    <property type="term" value="C:voltage-gated calcium channel complex"/>
    <property type="evidence" value="ECO:0007669"/>
    <property type="project" value="TreeGrafter"/>
</dbReference>
<evidence type="ECO:0000256" key="2">
    <source>
        <dbReference type="ARBA" id="ARBA00022448"/>
    </source>
</evidence>
<evidence type="ECO:0000256" key="6">
    <source>
        <dbReference type="ARBA" id="ARBA00022692"/>
    </source>
</evidence>
<keyword evidence="3" id="KW-1003">Cell membrane</keyword>
<feature type="region of interest" description="Disordered" evidence="16">
    <location>
        <begin position="1853"/>
        <end position="1920"/>
    </location>
</feature>
<dbReference type="FunFam" id="1.10.287.70:FF:000093">
    <property type="entry name" value="Calcium channel subunit Cch1"/>
    <property type="match status" value="1"/>
</dbReference>
<evidence type="ECO:0000313" key="20">
    <source>
        <dbReference type="Proteomes" id="UP000245942"/>
    </source>
</evidence>
<evidence type="ECO:0000256" key="13">
    <source>
        <dbReference type="ARBA" id="ARBA00023303"/>
    </source>
</evidence>
<evidence type="ECO:0000256" key="8">
    <source>
        <dbReference type="ARBA" id="ARBA00022882"/>
    </source>
</evidence>
<accession>A0A316U8G7</accession>
<evidence type="ECO:0000256" key="4">
    <source>
        <dbReference type="ARBA" id="ARBA00022568"/>
    </source>
</evidence>
<feature type="transmembrane region" description="Helical" evidence="17">
    <location>
        <begin position="1048"/>
        <end position="1066"/>
    </location>
</feature>
<evidence type="ECO:0000256" key="14">
    <source>
        <dbReference type="ARBA" id="ARBA00061395"/>
    </source>
</evidence>
<evidence type="ECO:0000256" key="7">
    <source>
        <dbReference type="ARBA" id="ARBA00022837"/>
    </source>
</evidence>
<feature type="transmembrane region" description="Helical" evidence="17">
    <location>
        <begin position="59"/>
        <end position="83"/>
    </location>
</feature>
<evidence type="ECO:0000256" key="15">
    <source>
        <dbReference type="ARBA" id="ARBA00067459"/>
    </source>
</evidence>
<gene>
    <name evidence="19" type="ORF">BCV69DRAFT_259818</name>
</gene>
<feature type="non-terminal residue" evidence="19">
    <location>
        <position position="1920"/>
    </location>
</feature>
<dbReference type="RefSeq" id="XP_025347823.1">
    <property type="nucleotide sequence ID" value="XM_025490667.1"/>
</dbReference>
<feature type="transmembrane region" description="Helical" evidence="17">
    <location>
        <begin position="303"/>
        <end position="327"/>
    </location>
</feature>
<dbReference type="GO" id="GO:0098703">
    <property type="term" value="P:calcium ion import across plasma membrane"/>
    <property type="evidence" value="ECO:0007669"/>
    <property type="project" value="TreeGrafter"/>
</dbReference>
<dbReference type="SUPFAM" id="SSF81324">
    <property type="entry name" value="Voltage-gated potassium channels"/>
    <property type="match status" value="4"/>
</dbReference>
<feature type="compositionally biased region" description="Basic and acidic residues" evidence="16">
    <location>
        <begin position="152"/>
        <end position="164"/>
    </location>
</feature>
<dbReference type="GeneID" id="37012401"/>
<feature type="transmembrane region" description="Helical" evidence="17">
    <location>
        <begin position="1469"/>
        <end position="1492"/>
    </location>
</feature>
<feature type="transmembrane region" description="Helical" evidence="17">
    <location>
        <begin position="1376"/>
        <end position="1394"/>
    </location>
</feature>
<feature type="domain" description="Ion transport" evidence="18">
    <location>
        <begin position="523"/>
        <end position="761"/>
    </location>
</feature>
<evidence type="ECO:0000256" key="12">
    <source>
        <dbReference type="ARBA" id="ARBA00023180"/>
    </source>
</evidence>
<feature type="domain" description="Ion transport" evidence="18">
    <location>
        <begin position="1342"/>
        <end position="1589"/>
    </location>
</feature>
<feature type="transmembrane region" description="Helical" evidence="17">
    <location>
        <begin position="1569"/>
        <end position="1590"/>
    </location>
</feature>
<reference evidence="19 20" key="1">
    <citation type="journal article" date="2018" name="Mol. Biol. Evol.">
        <title>Broad Genomic Sampling Reveals a Smut Pathogenic Ancestry of the Fungal Clade Ustilaginomycotina.</title>
        <authorList>
            <person name="Kijpornyongpan T."/>
            <person name="Mondo S.J."/>
            <person name="Barry K."/>
            <person name="Sandor L."/>
            <person name="Lee J."/>
            <person name="Lipzen A."/>
            <person name="Pangilinan J."/>
            <person name="LaButti K."/>
            <person name="Hainaut M."/>
            <person name="Henrissat B."/>
            <person name="Grigoriev I.V."/>
            <person name="Spatafora J.W."/>
            <person name="Aime M.C."/>
        </authorList>
    </citation>
    <scope>NUCLEOTIDE SEQUENCE [LARGE SCALE GENOMIC DNA]</scope>
    <source>
        <strain evidence="19 20">MCA 4718</strain>
    </source>
</reference>
<feature type="domain" description="Ion transport" evidence="18">
    <location>
        <begin position="1009"/>
        <end position="1293"/>
    </location>
</feature>
<feature type="domain" description="Ion transport" evidence="18">
    <location>
        <begin position="231"/>
        <end position="480"/>
    </location>
</feature>
<evidence type="ECO:0000256" key="1">
    <source>
        <dbReference type="ARBA" id="ARBA00004651"/>
    </source>
</evidence>
<protein>
    <recommendedName>
        <fullName evidence="15">Calcium-channel protein CCH1</fullName>
    </recommendedName>
</protein>
<feature type="transmembrane region" description="Helical" evidence="17">
    <location>
        <begin position="654"/>
        <end position="676"/>
    </location>
</feature>
<evidence type="ECO:0000259" key="18">
    <source>
        <dbReference type="Pfam" id="PF00520"/>
    </source>
</evidence>
<dbReference type="STRING" id="1684307.A0A316U8G7"/>
<dbReference type="Proteomes" id="UP000245942">
    <property type="component" value="Unassembled WGS sequence"/>
</dbReference>
<evidence type="ECO:0000256" key="3">
    <source>
        <dbReference type="ARBA" id="ARBA00022475"/>
    </source>
</evidence>
<feature type="region of interest" description="Disordered" evidence="16">
    <location>
        <begin position="1662"/>
        <end position="1695"/>
    </location>
</feature>
<keyword evidence="6 17" id="KW-0812">Transmembrane</keyword>
<keyword evidence="11 17" id="KW-0472">Membrane</keyword>
<feature type="transmembrane region" description="Helical" evidence="17">
    <location>
        <begin position="1406"/>
        <end position="1427"/>
    </location>
</feature>
<dbReference type="InterPro" id="IPR050599">
    <property type="entry name" value="VDCC_alpha-1_subunit"/>
</dbReference>
<feature type="compositionally biased region" description="Low complexity" evidence="16">
    <location>
        <begin position="1859"/>
        <end position="1888"/>
    </location>
</feature>
<feature type="transmembrane region" description="Helical" evidence="17">
    <location>
        <begin position="443"/>
        <end position="469"/>
    </location>
</feature>
<feature type="transmembrane region" description="Helical" evidence="17">
    <location>
        <begin position="271"/>
        <end position="291"/>
    </location>
</feature>
<feature type="transmembrane region" description="Helical" evidence="17">
    <location>
        <begin position="1144"/>
        <end position="1163"/>
    </location>
</feature>
<feature type="transmembrane region" description="Helical" evidence="17">
    <location>
        <begin position="1264"/>
        <end position="1286"/>
    </location>
</feature>
<keyword evidence="2" id="KW-0813">Transport</keyword>
<dbReference type="InterPro" id="IPR005821">
    <property type="entry name" value="Ion_trans_dom"/>
</dbReference>
<feature type="compositionally biased region" description="Basic and acidic residues" evidence="16">
    <location>
        <begin position="1668"/>
        <end position="1677"/>
    </location>
</feature>
<feature type="region of interest" description="Disordered" evidence="16">
    <location>
        <begin position="148"/>
        <end position="176"/>
    </location>
</feature>
<feature type="transmembrane region" description="Helical" evidence="17">
    <location>
        <begin position="1343"/>
        <end position="1364"/>
    </location>
</feature>
<feature type="transmembrane region" description="Helical" evidence="17">
    <location>
        <begin position="17"/>
        <end position="39"/>
    </location>
</feature>
<proteinExistence type="inferred from homology"/>
<feature type="transmembrane region" description="Helical" evidence="17">
    <location>
        <begin position="729"/>
        <end position="759"/>
    </location>
</feature>
<dbReference type="Pfam" id="PF00520">
    <property type="entry name" value="Ion_trans"/>
    <property type="match status" value="4"/>
</dbReference>
<dbReference type="FunFam" id="1.10.287.70:FF:000118">
    <property type="entry name" value="Calcium channel subunit Cch1"/>
    <property type="match status" value="1"/>
</dbReference>
<dbReference type="PANTHER" id="PTHR45628">
    <property type="entry name" value="VOLTAGE-DEPENDENT CALCIUM CHANNEL TYPE A SUBUNIT ALPHA-1"/>
    <property type="match status" value="1"/>
</dbReference>
<keyword evidence="7" id="KW-0106">Calcium</keyword>
<evidence type="ECO:0000256" key="16">
    <source>
        <dbReference type="SAM" id="MobiDB-lite"/>
    </source>
</evidence>